<dbReference type="AlphaFoldDB" id="A0A3B1BNI4"/>
<dbReference type="InterPro" id="IPR011008">
    <property type="entry name" value="Dimeric_a/b-barrel"/>
</dbReference>
<evidence type="ECO:0000259" key="1">
    <source>
        <dbReference type="Pfam" id="PF07045"/>
    </source>
</evidence>
<gene>
    <name evidence="2" type="ORF">MNBD_NITROSPINAE03-486</name>
</gene>
<reference evidence="2" key="1">
    <citation type="submission" date="2018-06" db="EMBL/GenBank/DDBJ databases">
        <authorList>
            <person name="Zhirakovskaya E."/>
        </authorList>
    </citation>
    <scope>NUCLEOTIDE SEQUENCE</scope>
</reference>
<accession>A0A3B1BNI4</accession>
<evidence type="ECO:0000313" key="2">
    <source>
        <dbReference type="EMBL" id="VAX19896.1"/>
    </source>
</evidence>
<dbReference type="SUPFAM" id="SSF54909">
    <property type="entry name" value="Dimeric alpha+beta barrel"/>
    <property type="match status" value="1"/>
</dbReference>
<dbReference type="InterPro" id="IPR010753">
    <property type="entry name" value="DUF1330"/>
</dbReference>
<dbReference type="Gene3D" id="3.30.70.100">
    <property type="match status" value="1"/>
</dbReference>
<proteinExistence type="predicted"/>
<organism evidence="2">
    <name type="scientific">hydrothermal vent metagenome</name>
    <dbReference type="NCBI Taxonomy" id="652676"/>
    <lineage>
        <taxon>unclassified sequences</taxon>
        <taxon>metagenomes</taxon>
        <taxon>ecological metagenomes</taxon>
    </lineage>
</organism>
<dbReference type="EMBL" id="UOGB01000165">
    <property type="protein sequence ID" value="VAX19896.1"/>
    <property type="molecule type" value="Genomic_DNA"/>
</dbReference>
<sequence>MKNLLISVIAIFLLGGCAHHKSTHVPTDRLYVVVDVDITDVEKYDRFLALEAPILKKFDSYVAMDIRSEDQKKRYIIVSFPDSETLDKFVKSAEFQKILPLNKESAKSKIFHGHQHGG</sequence>
<dbReference type="Pfam" id="PF07045">
    <property type="entry name" value="DUF1330"/>
    <property type="match status" value="1"/>
</dbReference>
<protein>
    <recommendedName>
        <fullName evidence="1">DUF1330 domain-containing protein</fullName>
    </recommendedName>
</protein>
<feature type="domain" description="DUF1330" evidence="1">
    <location>
        <begin position="31"/>
        <end position="109"/>
    </location>
</feature>
<name>A0A3B1BNI4_9ZZZZ</name>
<dbReference type="PROSITE" id="PS51257">
    <property type="entry name" value="PROKAR_LIPOPROTEIN"/>
    <property type="match status" value="1"/>
</dbReference>